<keyword evidence="3" id="KW-1185">Reference proteome</keyword>
<accession>A0A7W3U5Y0</accession>
<evidence type="ECO:0000256" key="1">
    <source>
        <dbReference type="SAM" id="SignalP"/>
    </source>
</evidence>
<evidence type="ECO:0000313" key="3">
    <source>
        <dbReference type="Proteomes" id="UP000552587"/>
    </source>
</evidence>
<sequence length="81" mass="8226">MNRKLQNSLNAFAISAALAGLVLMVGTSPSPTAFPATTHVAGIPVGAAAAGAKTQPPAASPGRTHQRHSLVMPYFSFSPRG</sequence>
<dbReference type="EMBL" id="JACHTE010000008">
    <property type="protein sequence ID" value="MBB1089215.1"/>
    <property type="molecule type" value="Genomic_DNA"/>
</dbReference>
<name>A0A7W3U5Y0_9GAMM</name>
<keyword evidence="1" id="KW-0732">Signal</keyword>
<dbReference type="AlphaFoldDB" id="A0A7W3U5Y0"/>
<dbReference type="Proteomes" id="UP000552587">
    <property type="component" value="Unassembled WGS sequence"/>
</dbReference>
<organism evidence="2 3">
    <name type="scientific">Marilutibacter penaei</name>
    <dbReference type="NCBI Taxonomy" id="2759900"/>
    <lineage>
        <taxon>Bacteria</taxon>
        <taxon>Pseudomonadati</taxon>
        <taxon>Pseudomonadota</taxon>
        <taxon>Gammaproteobacteria</taxon>
        <taxon>Lysobacterales</taxon>
        <taxon>Lysobacteraceae</taxon>
        <taxon>Marilutibacter</taxon>
    </lineage>
</organism>
<evidence type="ECO:0008006" key="4">
    <source>
        <dbReference type="Google" id="ProtNLM"/>
    </source>
</evidence>
<evidence type="ECO:0000313" key="2">
    <source>
        <dbReference type="EMBL" id="MBB1089215.1"/>
    </source>
</evidence>
<gene>
    <name evidence="2" type="ORF">H4F99_12075</name>
</gene>
<feature type="chain" id="PRO_5031294369" description="Transmembrane protein" evidence="1">
    <location>
        <begin position="20"/>
        <end position="81"/>
    </location>
</feature>
<proteinExistence type="predicted"/>
<reference evidence="2 3" key="1">
    <citation type="submission" date="2020-07" db="EMBL/GenBank/DDBJ databases">
        <authorList>
            <person name="Xu S."/>
            <person name="Li A."/>
        </authorList>
    </citation>
    <scope>NUCLEOTIDE SEQUENCE [LARGE SCALE GENOMIC DNA]</scope>
    <source>
        <strain evidence="2 3">SG-8</strain>
    </source>
</reference>
<feature type="signal peptide" evidence="1">
    <location>
        <begin position="1"/>
        <end position="19"/>
    </location>
</feature>
<dbReference type="RefSeq" id="WP_182669992.1">
    <property type="nucleotide sequence ID" value="NZ_JACHTE010000008.1"/>
</dbReference>
<comment type="caution">
    <text evidence="2">The sequence shown here is derived from an EMBL/GenBank/DDBJ whole genome shotgun (WGS) entry which is preliminary data.</text>
</comment>
<protein>
    <recommendedName>
        <fullName evidence="4">Transmembrane protein</fullName>
    </recommendedName>
</protein>